<keyword evidence="4 11" id="KW-1003">Cell membrane</keyword>
<protein>
    <recommendedName>
        <fullName evidence="11">Probable alginate O-acetylase</fullName>
        <ecNumber evidence="11">2.3.1.-</ecNumber>
    </recommendedName>
</protein>
<evidence type="ECO:0000256" key="3">
    <source>
        <dbReference type="ARBA" id="ARBA00010323"/>
    </source>
</evidence>
<evidence type="ECO:0000313" key="13">
    <source>
        <dbReference type="EMBL" id="ANO50971.1"/>
    </source>
</evidence>
<evidence type="ECO:0000256" key="8">
    <source>
        <dbReference type="ARBA" id="ARBA00022989"/>
    </source>
</evidence>
<dbReference type="InterPro" id="IPR028362">
    <property type="entry name" value="AlgI"/>
</dbReference>
<accession>A0A193LEU0</accession>
<dbReference type="InterPro" id="IPR004299">
    <property type="entry name" value="MBOAT_fam"/>
</dbReference>
<dbReference type="KEGG" id="woc:BA177_06895"/>
<dbReference type="PANTHER" id="PTHR13285:SF23">
    <property type="entry name" value="TEICHOIC ACID D-ALANYLTRANSFERASE"/>
    <property type="match status" value="1"/>
</dbReference>
<dbReference type="STRING" id="1548547.BA177_06895"/>
<keyword evidence="7 11" id="KW-0016">Alginate biosynthesis</keyword>
<evidence type="ECO:0000313" key="14">
    <source>
        <dbReference type="Proteomes" id="UP000092695"/>
    </source>
</evidence>
<dbReference type="EMBL" id="CP016268">
    <property type="protein sequence ID" value="ANO50971.1"/>
    <property type="molecule type" value="Genomic_DNA"/>
</dbReference>
<dbReference type="InterPro" id="IPR051085">
    <property type="entry name" value="MB_O-acyltransferase"/>
</dbReference>
<evidence type="ECO:0000256" key="7">
    <source>
        <dbReference type="ARBA" id="ARBA00022841"/>
    </source>
</evidence>
<keyword evidence="10 11" id="KW-0012">Acyltransferase</keyword>
<dbReference type="GO" id="GO:0005886">
    <property type="term" value="C:plasma membrane"/>
    <property type="evidence" value="ECO:0007669"/>
    <property type="project" value="UniProtKB-SubCell"/>
</dbReference>
<evidence type="ECO:0000256" key="10">
    <source>
        <dbReference type="ARBA" id="ARBA00023315"/>
    </source>
</evidence>
<evidence type="ECO:0000256" key="12">
    <source>
        <dbReference type="SAM" id="Phobius"/>
    </source>
</evidence>
<dbReference type="OrthoDB" id="139172at2"/>
<reference evidence="13 14" key="1">
    <citation type="submission" date="2016-06" db="EMBL/GenBank/DDBJ databases">
        <title>Complete genome sequence of a deep-branching marine Gamma Proteobacterium Woeseia oceani type strain XK5.</title>
        <authorList>
            <person name="Mu D."/>
            <person name="Du Z."/>
        </authorList>
    </citation>
    <scope>NUCLEOTIDE SEQUENCE [LARGE SCALE GENOMIC DNA]</scope>
    <source>
        <strain evidence="13 14">XK5</strain>
    </source>
</reference>
<dbReference type="AlphaFoldDB" id="A0A193LEU0"/>
<feature type="transmembrane region" description="Helical" evidence="12">
    <location>
        <begin position="44"/>
        <end position="64"/>
    </location>
</feature>
<evidence type="ECO:0000256" key="11">
    <source>
        <dbReference type="PIRNR" id="PIRNR016636"/>
    </source>
</evidence>
<comment type="similarity">
    <text evidence="3 11">Belongs to the membrane-bound acyltransferase family.</text>
</comment>
<feature type="transmembrane region" description="Helical" evidence="12">
    <location>
        <begin position="325"/>
        <end position="347"/>
    </location>
</feature>
<dbReference type="PIRSF" id="PIRSF500217">
    <property type="entry name" value="AlgI"/>
    <property type="match status" value="1"/>
</dbReference>
<feature type="transmembrane region" description="Helical" evidence="12">
    <location>
        <begin position="7"/>
        <end position="24"/>
    </location>
</feature>
<evidence type="ECO:0000256" key="2">
    <source>
        <dbReference type="ARBA" id="ARBA00005182"/>
    </source>
</evidence>
<feature type="transmembrane region" description="Helical" evidence="12">
    <location>
        <begin position="359"/>
        <end position="380"/>
    </location>
</feature>
<dbReference type="GO" id="GO:0016746">
    <property type="term" value="F:acyltransferase activity"/>
    <property type="evidence" value="ECO:0007669"/>
    <property type="project" value="UniProtKB-KW"/>
</dbReference>
<feature type="transmembrane region" description="Helical" evidence="12">
    <location>
        <begin position="150"/>
        <end position="168"/>
    </location>
</feature>
<dbReference type="EC" id="2.3.1.-" evidence="11"/>
<feature type="transmembrane region" description="Helical" evidence="12">
    <location>
        <begin position="404"/>
        <end position="426"/>
    </location>
</feature>
<keyword evidence="9 11" id="KW-0472">Membrane</keyword>
<dbReference type="UniPathway" id="UPA00286"/>
<gene>
    <name evidence="13" type="ORF">BA177_06895</name>
</gene>
<sequence>MLFNSFIFWAFFAIVIAVYWRLNLRGQNVLLLVASYTFYGYWDWRFLSLILLSTAIDFVVAQKVDANEDPGRRKRWLLLSICTNLGLLGFFKYFGFFVNEFALLLEAAGFSASIPTLNIILPVGISFYTFQTLSYTIDVYRRVTRPTRGLLDFAVYVSFFPQLVAGPIERSKDLMPQILKPRVLAQGAFAEGLYHVLFGMFKKVVIADNLAPVVDRIFSTPTAELANTEILFGIYAFAIQIYCDFSGYSSIAQGIAKWLGINLSWNFKMPYFSRTPSEFWQRWHITLSSWLRDYLYIPLGGNRSGVYGTFRNLMLTMALGGLWHGANWTFIVWGVIHGSVLIAYHILEARGRALTALSGVKRLFSVIIFFHIVCITWIYFRAESLTQANEMVIGLFQNVGVTDFSAYILGMLAFFALPMMLLEFWIERSRNLLHVLSLPRMVRAAIYAYFVFMLLVFPPLTPQVFVYFQF</sequence>
<feature type="transmembrane region" description="Helical" evidence="12">
    <location>
        <begin position="107"/>
        <end position="130"/>
    </location>
</feature>
<comment type="pathway">
    <text evidence="2 11">Glycan biosynthesis; alginate biosynthesis.</text>
</comment>
<organism evidence="13 14">
    <name type="scientific">Woeseia oceani</name>
    <dbReference type="NCBI Taxonomy" id="1548547"/>
    <lineage>
        <taxon>Bacteria</taxon>
        <taxon>Pseudomonadati</taxon>
        <taxon>Pseudomonadota</taxon>
        <taxon>Gammaproteobacteria</taxon>
        <taxon>Woeseiales</taxon>
        <taxon>Woeseiaceae</taxon>
        <taxon>Woeseia</taxon>
    </lineage>
</organism>
<dbReference type="PANTHER" id="PTHR13285">
    <property type="entry name" value="ACYLTRANSFERASE"/>
    <property type="match status" value="1"/>
</dbReference>
<keyword evidence="5 11" id="KW-0808">Transferase</keyword>
<keyword evidence="14" id="KW-1185">Reference proteome</keyword>
<name>A0A193LEU0_9GAMM</name>
<proteinExistence type="inferred from homology"/>
<dbReference type="GO" id="GO:0042121">
    <property type="term" value="P:alginic acid biosynthetic process"/>
    <property type="evidence" value="ECO:0007669"/>
    <property type="project" value="UniProtKB-UniRule"/>
</dbReference>
<keyword evidence="8 12" id="KW-1133">Transmembrane helix</keyword>
<feature type="transmembrane region" description="Helical" evidence="12">
    <location>
        <begin position="446"/>
        <end position="468"/>
    </location>
</feature>
<dbReference type="PIRSF" id="PIRSF016636">
    <property type="entry name" value="AlgI_DltB"/>
    <property type="match status" value="1"/>
</dbReference>
<keyword evidence="6 11" id="KW-0812">Transmembrane</keyword>
<evidence type="ECO:0000256" key="4">
    <source>
        <dbReference type="ARBA" id="ARBA00022475"/>
    </source>
</evidence>
<dbReference type="RefSeq" id="WP_068614614.1">
    <property type="nucleotide sequence ID" value="NZ_CP016268.1"/>
</dbReference>
<evidence type="ECO:0000256" key="1">
    <source>
        <dbReference type="ARBA" id="ARBA00004651"/>
    </source>
</evidence>
<evidence type="ECO:0000256" key="6">
    <source>
        <dbReference type="ARBA" id="ARBA00022692"/>
    </source>
</evidence>
<keyword evidence="11" id="KW-0997">Cell inner membrane</keyword>
<evidence type="ECO:0000256" key="9">
    <source>
        <dbReference type="ARBA" id="ARBA00023136"/>
    </source>
</evidence>
<dbReference type="Proteomes" id="UP000092695">
    <property type="component" value="Chromosome"/>
</dbReference>
<dbReference type="Pfam" id="PF03062">
    <property type="entry name" value="MBOAT"/>
    <property type="match status" value="1"/>
</dbReference>
<evidence type="ECO:0000256" key="5">
    <source>
        <dbReference type="ARBA" id="ARBA00022679"/>
    </source>
</evidence>
<dbReference type="InterPro" id="IPR024194">
    <property type="entry name" value="Ac/AlaTfrase_AlgI/DltB"/>
</dbReference>
<feature type="transmembrane region" description="Helical" evidence="12">
    <location>
        <begin position="76"/>
        <end position="95"/>
    </location>
</feature>
<comment type="subcellular location">
    <subcellularLocation>
        <location evidence="11">Cell inner membrane</location>
    </subcellularLocation>
    <subcellularLocation>
        <location evidence="1">Cell membrane</location>
        <topology evidence="1">Multi-pass membrane protein</topology>
    </subcellularLocation>
</comment>